<dbReference type="Gene3D" id="1.10.510.10">
    <property type="entry name" value="Transferase(Phosphotransferase) domain 1"/>
    <property type="match status" value="1"/>
</dbReference>
<dbReference type="SUPFAM" id="SSF52540">
    <property type="entry name" value="P-loop containing nucleoside triphosphate hydrolases"/>
    <property type="match status" value="1"/>
</dbReference>
<evidence type="ECO:0000313" key="7">
    <source>
        <dbReference type="Proteomes" id="UP000507470"/>
    </source>
</evidence>
<keyword evidence="7" id="KW-1185">Reference proteome</keyword>
<keyword evidence="1 3" id="KW-0547">Nucleotide-binding</keyword>
<dbReference type="PROSITE" id="PS00107">
    <property type="entry name" value="PROTEIN_KINASE_ATP"/>
    <property type="match status" value="1"/>
</dbReference>
<dbReference type="GO" id="GO:0004672">
    <property type="term" value="F:protein kinase activity"/>
    <property type="evidence" value="ECO:0007669"/>
    <property type="project" value="InterPro"/>
</dbReference>
<feature type="domain" description="Protein kinase" evidence="5">
    <location>
        <begin position="704"/>
        <end position="998"/>
    </location>
</feature>
<evidence type="ECO:0000313" key="6">
    <source>
        <dbReference type="EMBL" id="CAC5409763.1"/>
    </source>
</evidence>
<accession>A0A6J8DMB0</accession>
<dbReference type="SUPFAM" id="SSF56112">
    <property type="entry name" value="Protein kinase-like (PK-like)"/>
    <property type="match status" value="1"/>
</dbReference>
<dbReference type="Pfam" id="PF00350">
    <property type="entry name" value="Dynamin_N"/>
    <property type="match status" value="1"/>
</dbReference>
<dbReference type="Proteomes" id="UP000507470">
    <property type="component" value="Unassembled WGS sequence"/>
</dbReference>
<dbReference type="PROSITE" id="PS50011">
    <property type="entry name" value="PROTEIN_KINASE_DOM"/>
    <property type="match status" value="1"/>
</dbReference>
<gene>
    <name evidence="6" type="ORF">MCOR_43011</name>
</gene>
<dbReference type="InterPro" id="IPR017441">
    <property type="entry name" value="Protein_kinase_ATP_BS"/>
</dbReference>
<evidence type="ECO:0000256" key="4">
    <source>
        <dbReference type="SAM" id="Coils"/>
    </source>
</evidence>
<dbReference type="InterPro" id="IPR011009">
    <property type="entry name" value="Kinase-like_dom_sf"/>
</dbReference>
<feature type="binding site" evidence="3">
    <location>
        <position position="735"/>
    </location>
    <ligand>
        <name>ATP</name>
        <dbReference type="ChEBI" id="CHEBI:30616"/>
    </ligand>
</feature>
<protein>
    <recommendedName>
        <fullName evidence="5">Protein kinase domain-containing protein</fullName>
    </recommendedName>
</protein>
<reference evidence="6 7" key="1">
    <citation type="submission" date="2020-06" db="EMBL/GenBank/DDBJ databases">
        <authorList>
            <person name="Li R."/>
            <person name="Bekaert M."/>
        </authorList>
    </citation>
    <scope>NUCLEOTIDE SEQUENCE [LARGE SCALE GENOMIC DNA]</scope>
    <source>
        <strain evidence="7">wild</strain>
    </source>
</reference>
<proteinExistence type="predicted"/>
<evidence type="ECO:0000259" key="5">
    <source>
        <dbReference type="PROSITE" id="PS50011"/>
    </source>
</evidence>
<evidence type="ECO:0000256" key="1">
    <source>
        <dbReference type="ARBA" id="ARBA00022741"/>
    </source>
</evidence>
<dbReference type="OrthoDB" id="4062651at2759"/>
<dbReference type="Gene3D" id="3.40.50.300">
    <property type="entry name" value="P-loop containing nucleotide triphosphate hydrolases"/>
    <property type="match status" value="1"/>
</dbReference>
<dbReference type="PANTHER" id="PTHR26392">
    <property type="entry name" value="MITOGEN-ACTIVATED PROTEIN KINASE KINASE KINASE 7-RELATED"/>
    <property type="match status" value="1"/>
</dbReference>
<evidence type="ECO:0000256" key="3">
    <source>
        <dbReference type="PROSITE-ProRule" id="PRU10141"/>
    </source>
</evidence>
<dbReference type="AlphaFoldDB" id="A0A6J8DMB0"/>
<dbReference type="InterPro" id="IPR000719">
    <property type="entry name" value="Prot_kinase_dom"/>
</dbReference>
<organism evidence="6 7">
    <name type="scientific">Mytilus coruscus</name>
    <name type="common">Sea mussel</name>
    <dbReference type="NCBI Taxonomy" id="42192"/>
    <lineage>
        <taxon>Eukaryota</taxon>
        <taxon>Metazoa</taxon>
        <taxon>Spiralia</taxon>
        <taxon>Lophotrochozoa</taxon>
        <taxon>Mollusca</taxon>
        <taxon>Bivalvia</taxon>
        <taxon>Autobranchia</taxon>
        <taxon>Pteriomorphia</taxon>
        <taxon>Mytilida</taxon>
        <taxon>Mytiloidea</taxon>
        <taxon>Mytilidae</taxon>
        <taxon>Mytilinae</taxon>
        <taxon>Mytilus</taxon>
    </lineage>
</organism>
<dbReference type="PANTHER" id="PTHR26392:SF92">
    <property type="entry name" value="PROTEIN KINASE DOMAIN-CONTAINING PROTEIN"/>
    <property type="match status" value="1"/>
</dbReference>
<dbReference type="GO" id="GO:0005524">
    <property type="term" value="F:ATP binding"/>
    <property type="evidence" value="ECO:0007669"/>
    <property type="project" value="UniProtKB-UniRule"/>
</dbReference>
<dbReference type="EMBL" id="CACVKT020007647">
    <property type="protein sequence ID" value="CAC5409763.1"/>
    <property type="molecule type" value="Genomic_DNA"/>
</dbReference>
<dbReference type="InterPro" id="IPR045063">
    <property type="entry name" value="Dynamin_N"/>
</dbReference>
<sequence length="1016" mass="116588">MSSKGFEIKCRDDIIGIPDVPTGFRFVKSWGLISKGLKTKDQIIKVLLNEWDKKHSTSGEGKKPPNLDEVVVNNKETRELLLQKYVEVKSFYDKLNDILQKDINSVFQNFTEELEYRQRDILSQDCFILIAGDRVAGKSSFVNLILRKDLLPTQQLACTATICEIRHSTNNEKEAILYNKDEKGIRRLDLSEDEQNDFKKLKYHIQELDEDDESPFEKIEIFWPSEIIKNGIVLVDTPGIGENRLIIKRLQEYMKESFGFIYIIDSAQAAGLQRGRLSDFLRSVVNSSDDIFDSRATLFVCNKWDVVPPQEQREIKSLTLTKLKKIFPEVKDEQVFTISTLQAAKSVSFGSIAPDFQFLFENGIKSLIPASIKNKLLSHYRWLKMVLQRICFSLKVTQSMEAQHVKVNKDTISKLRDQLKTLKNDAEEVLESAKHIAEEQIDLLHKEMADLLRSRAARDKICTWVAKDCPKQADYKKVAQDASEMIADRIMQVIDAWENEHHFVQGLQDTIIQKFEEECKLMDNQMQEVAVVLRISGDVQSSDIQNSITAKMLSKSKDRNISNSLGGLGSAVSCAGLLSTTDKRVKELLKKYRIDKAPENTMMHASVHFMESIFNGQRLRESLSKFLKRFIKGIDSVADKIPNFIKADHELLWEMELNLNDTKSDINKVYPALCKRANDLQGQLDLFYVTKCMKQDYSHDAIKWDTNDILGVGSFANVYKASIKVGQDNVNVALKITNDQNSVKDSTVTDILREENTLRSLKHENIIQYYGSVLLETETNGMKKLKWIMILEFCFDTLKNKLVGGQFKNPGRVPADKRNNQIKTMASYVVQLCAGLQYLHDKNLVHRDLKLENVLLTRKNEDDIVKLTDVGLTKSENFISGTFAGSLVYMAPEIILRTGVYDRKADIYSLAIILWEIWYGQDVAEHIGQILRDKNMNLEEGIKSDNLRPSLELESPPTLEIEDVIVKCWSDEPKKRLDARDVEHFSKHFCKNLLHYRFLCIPKHWLSQNCNVSFTK</sequence>
<keyword evidence="4" id="KW-0175">Coiled coil</keyword>
<evidence type="ECO:0000256" key="2">
    <source>
        <dbReference type="ARBA" id="ARBA00022840"/>
    </source>
</evidence>
<dbReference type="SMART" id="SM00220">
    <property type="entry name" value="S_TKc"/>
    <property type="match status" value="1"/>
</dbReference>
<dbReference type="InterPro" id="IPR027417">
    <property type="entry name" value="P-loop_NTPase"/>
</dbReference>
<name>A0A6J8DMB0_MYTCO</name>
<feature type="coiled-coil region" evidence="4">
    <location>
        <begin position="405"/>
        <end position="454"/>
    </location>
</feature>
<dbReference type="PROSITE" id="PS00108">
    <property type="entry name" value="PROTEIN_KINASE_ST"/>
    <property type="match status" value="1"/>
</dbReference>
<dbReference type="Gene3D" id="3.30.200.20">
    <property type="entry name" value="Phosphorylase Kinase, domain 1"/>
    <property type="match status" value="1"/>
</dbReference>
<dbReference type="Pfam" id="PF00069">
    <property type="entry name" value="Pkinase"/>
    <property type="match status" value="1"/>
</dbReference>
<keyword evidence="2 3" id="KW-0067">ATP-binding</keyword>
<dbReference type="InterPro" id="IPR008271">
    <property type="entry name" value="Ser/Thr_kinase_AS"/>
</dbReference>